<accession>A0ABN2EX66</accession>
<feature type="domain" description="AAA+ ATPase" evidence="3">
    <location>
        <begin position="26"/>
        <end position="277"/>
    </location>
</feature>
<evidence type="ECO:0000259" key="3">
    <source>
        <dbReference type="SMART" id="SM00382"/>
    </source>
</evidence>
<protein>
    <submittedName>
        <fullName evidence="4">ATP-dependent RecD-like DNA helicase</fullName>
    </submittedName>
</protein>
<reference evidence="4 5" key="1">
    <citation type="journal article" date="2019" name="Int. J. Syst. Evol. Microbiol.">
        <title>The Global Catalogue of Microorganisms (GCM) 10K type strain sequencing project: providing services to taxonomists for standard genome sequencing and annotation.</title>
        <authorList>
            <consortium name="The Broad Institute Genomics Platform"/>
            <consortium name="The Broad Institute Genome Sequencing Center for Infectious Disease"/>
            <person name="Wu L."/>
            <person name="Ma J."/>
        </authorList>
    </citation>
    <scope>NUCLEOTIDE SEQUENCE [LARGE SCALE GENOMIC DNA]</scope>
    <source>
        <strain evidence="4 5">JCM 14969</strain>
    </source>
</reference>
<gene>
    <name evidence="4" type="ORF">GCM10009789_87770</name>
</gene>
<proteinExistence type="predicted"/>
<dbReference type="PANTHER" id="PTHR43788:SF6">
    <property type="entry name" value="DNA HELICASE B"/>
    <property type="match status" value="1"/>
</dbReference>
<dbReference type="Pfam" id="PF13538">
    <property type="entry name" value="UvrD_C_2"/>
    <property type="match status" value="1"/>
</dbReference>
<dbReference type="EMBL" id="BAAAOS010000085">
    <property type="protein sequence ID" value="GAA1620878.1"/>
    <property type="molecule type" value="Genomic_DNA"/>
</dbReference>
<dbReference type="InterPro" id="IPR027417">
    <property type="entry name" value="P-loop_NTPase"/>
</dbReference>
<dbReference type="PANTHER" id="PTHR43788">
    <property type="entry name" value="DNA2/NAM7 HELICASE FAMILY MEMBER"/>
    <property type="match status" value="1"/>
</dbReference>
<dbReference type="SUPFAM" id="SSF52540">
    <property type="entry name" value="P-loop containing nucleoside triphosphate hydrolases"/>
    <property type="match status" value="1"/>
</dbReference>
<dbReference type="Gene3D" id="2.30.30.940">
    <property type="match status" value="1"/>
</dbReference>
<keyword evidence="5" id="KW-1185">Reference proteome</keyword>
<dbReference type="RefSeq" id="WP_344222761.1">
    <property type="nucleotide sequence ID" value="NZ_BAAAOS010000085.1"/>
</dbReference>
<dbReference type="InterPro" id="IPR050534">
    <property type="entry name" value="Coronavir_polyprotein_1ab"/>
</dbReference>
<dbReference type="InterPro" id="IPR027785">
    <property type="entry name" value="UvrD-like_helicase_C"/>
</dbReference>
<dbReference type="Proteomes" id="UP001500393">
    <property type="component" value="Unassembled WGS sequence"/>
</dbReference>
<evidence type="ECO:0000313" key="4">
    <source>
        <dbReference type="EMBL" id="GAA1620878.1"/>
    </source>
</evidence>
<keyword evidence="2" id="KW-0067">ATP-binding</keyword>
<dbReference type="InterPro" id="IPR003593">
    <property type="entry name" value="AAA+_ATPase"/>
</dbReference>
<keyword evidence="1" id="KW-0547">Nucleotide-binding</keyword>
<name>A0ABN2EX66_9ACTN</name>
<comment type="caution">
    <text evidence="4">The sequence shown here is derived from an EMBL/GenBank/DDBJ whole genome shotgun (WGS) entry which is preliminary data.</text>
</comment>
<dbReference type="Gene3D" id="3.40.50.300">
    <property type="entry name" value="P-loop containing nucleotide triphosphate hydrolases"/>
    <property type="match status" value="2"/>
</dbReference>
<dbReference type="Pfam" id="PF13604">
    <property type="entry name" value="AAA_30"/>
    <property type="match status" value="1"/>
</dbReference>
<evidence type="ECO:0000256" key="2">
    <source>
        <dbReference type="ARBA" id="ARBA00022840"/>
    </source>
</evidence>
<dbReference type="CDD" id="cd18809">
    <property type="entry name" value="SF1_C_RecD"/>
    <property type="match status" value="1"/>
</dbReference>
<organism evidence="4 5">
    <name type="scientific">Kribbella sancticallisti</name>
    <dbReference type="NCBI Taxonomy" id="460087"/>
    <lineage>
        <taxon>Bacteria</taxon>
        <taxon>Bacillati</taxon>
        <taxon>Actinomycetota</taxon>
        <taxon>Actinomycetes</taxon>
        <taxon>Propionibacteriales</taxon>
        <taxon>Kribbellaceae</taxon>
        <taxon>Kribbella</taxon>
    </lineage>
</organism>
<evidence type="ECO:0000313" key="5">
    <source>
        <dbReference type="Proteomes" id="UP001500393"/>
    </source>
</evidence>
<evidence type="ECO:0000256" key="1">
    <source>
        <dbReference type="ARBA" id="ARBA00022741"/>
    </source>
</evidence>
<dbReference type="SMART" id="SM00382">
    <property type="entry name" value="AAA"/>
    <property type="match status" value="1"/>
</dbReference>
<sequence>MSKRDELSGQQAQAMRRIKRWYGSGASQTYRLFGYAGTGKTTLARKVAGHLGIGSVMYAAYTGKAAHVMRSKGCEGASTLHSLIYLPVEKVRAEADELKAELNAERNADRRTEMLDRIRKLETDLSTPEWIVNRDSPLRDADLLIIDEVSMVDEVMAKDVLSFGVPVLALGDPAQLPPPRGSRAGYFTDARPDYLLTEVHRQAAHSIVLEFATGVREGKRLIPQRYGSNSIYLPVSSKQAMRFGQVITGTNRERWRRIHKLRTLHGLDGDLPVPGDRVICLKNNRDLDIFNGQMFSVVGSEPHGRDGIWLTVEGEDGAVLEIPAWRDGFRGMDQEKAFEAVAHRRRERAFMTYGWAITCHKSQGSQWGSVLIVDESRWFGKDRVKWLYTAITRAEFRIAVITPNGQ</sequence>